<proteinExistence type="predicted"/>
<dbReference type="KEGG" id="bgok:Pr1d_52110"/>
<dbReference type="Proteomes" id="UP000323917">
    <property type="component" value="Chromosome"/>
</dbReference>
<feature type="compositionally biased region" description="Low complexity" evidence="1">
    <location>
        <begin position="157"/>
        <end position="173"/>
    </location>
</feature>
<feature type="compositionally biased region" description="Low complexity" evidence="1">
    <location>
        <begin position="119"/>
        <end position="132"/>
    </location>
</feature>
<name>A0A5B9QVA2_9BACT</name>
<dbReference type="EMBL" id="CP042913">
    <property type="protein sequence ID" value="QEG37863.1"/>
    <property type="molecule type" value="Genomic_DNA"/>
</dbReference>
<sequence length="222" mass="23421">MVFPNIEKIKQEYTDKYVVVDAREPELSRFADVVGQVKTVNMSGRALVEFLDYHLNIGWFDIDLDYLKIVDKPIPQEKKPEPKKAPAAKPAAAKKPAEKPPGKPSTADILAKLKGGGAAKPAAGEATQTAAKPKPKAESKPTGAADRSKMSVADMLAAARGGAAPKAEAAPAEAEPEPAPVEEAPPAKSESAPKAEGGIVKIDKSGMSIEEMVAYCREHDAA</sequence>
<evidence type="ECO:0000313" key="3">
    <source>
        <dbReference type="Proteomes" id="UP000323917"/>
    </source>
</evidence>
<accession>A0A5B9QVA2</accession>
<keyword evidence="3" id="KW-1185">Reference proteome</keyword>
<evidence type="ECO:0000313" key="2">
    <source>
        <dbReference type="EMBL" id="QEG37863.1"/>
    </source>
</evidence>
<gene>
    <name evidence="2" type="ORF">Pr1d_52110</name>
</gene>
<protein>
    <submittedName>
        <fullName evidence="2">Uncharacterized protein</fullName>
    </submittedName>
</protein>
<dbReference type="OrthoDB" id="278480at2"/>
<evidence type="ECO:0000256" key="1">
    <source>
        <dbReference type="SAM" id="MobiDB-lite"/>
    </source>
</evidence>
<organism evidence="2 3">
    <name type="scientific">Bythopirellula goksoeyrii</name>
    <dbReference type="NCBI Taxonomy" id="1400387"/>
    <lineage>
        <taxon>Bacteria</taxon>
        <taxon>Pseudomonadati</taxon>
        <taxon>Planctomycetota</taxon>
        <taxon>Planctomycetia</taxon>
        <taxon>Pirellulales</taxon>
        <taxon>Lacipirellulaceae</taxon>
        <taxon>Bythopirellula</taxon>
    </lineage>
</organism>
<dbReference type="AlphaFoldDB" id="A0A5B9QVA2"/>
<feature type="compositionally biased region" description="Low complexity" evidence="1">
    <location>
        <begin position="181"/>
        <end position="196"/>
    </location>
</feature>
<reference evidence="2 3" key="1">
    <citation type="submission" date="2019-08" db="EMBL/GenBank/DDBJ databases">
        <title>Deep-cultivation of Planctomycetes and their phenomic and genomic characterization uncovers novel biology.</title>
        <authorList>
            <person name="Wiegand S."/>
            <person name="Jogler M."/>
            <person name="Boedeker C."/>
            <person name="Pinto D."/>
            <person name="Vollmers J."/>
            <person name="Rivas-Marin E."/>
            <person name="Kohn T."/>
            <person name="Peeters S.H."/>
            <person name="Heuer A."/>
            <person name="Rast P."/>
            <person name="Oberbeckmann S."/>
            <person name="Bunk B."/>
            <person name="Jeske O."/>
            <person name="Meyerdierks A."/>
            <person name="Storesund J.E."/>
            <person name="Kallscheuer N."/>
            <person name="Luecker S."/>
            <person name="Lage O.M."/>
            <person name="Pohl T."/>
            <person name="Merkel B.J."/>
            <person name="Hornburger P."/>
            <person name="Mueller R.-W."/>
            <person name="Bruemmer F."/>
            <person name="Labrenz M."/>
            <person name="Spormann A.M."/>
            <person name="Op den Camp H."/>
            <person name="Overmann J."/>
            <person name="Amann R."/>
            <person name="Jetten M.S.M."/>
            <person name="Mascher T."/>
            <person name="Medema M.H."/>
            <person name="Devos D.P."/>
            <person name="Kaster A.-K."/>
            <person name="Ovreas L."/>
            <person name="Rohde M."/>
            <person name="Galperin M.Y."/>
            <person name="Jogler C."/>
        </authorList>
    </citation>
    <scope>NUCLEOTIDE SEQUENCE [LARGE SCALE GENOMIC DNA]</scope>
    <source>
        <strain evidence="2 3">Pr1d</strain>
    </source>
</reference>
<dbReference type="RefSeq" id="WP_148076034.1">
    <property type="nucleotide sequence ID" value="NZ_CP042913.1"/>
</dbReference>
<feature type="compositionally biased region" description="Low complexity" evidence="1">
    <location>
        <begin position="85"/>
        <end position="94"/>
    </location>
</feature>
<feature type="region of interest" description="Disordered" evidence="1">
    <location>
        <begin position="76"/>
        <end position="203"/>
    </location>
</feature>